<protein>
    <recommendedName>
        <fullName evidence="3">RNase H type-1 domain-containing protein</fullName>
    </recommendedName>
</protein>
<name>A0A7J8QIB9_GOSRA</name>
<sequence>MGGICFRDLRLLNLDLLGRYVWILLNYRDTLCYQVMSCKYFYNGDLFHPKAVEKPCYTWFSMNTAAKALKDGFGWQVGNGKRVNIRRHNWGFESLIGDTLNPNFLTLHERKVTDLWSVDQQSWNKERDYACCIDWIEDVMRVLDRKAVASSQQYGIVGIIEKPAYGFVKVNFDATVTPNRTGYGMIINYKDGFVIGGGGGFKEEALAVDW</sequence>
<comment type="caution">
    <text evidence="1">The sequence shown here is derived from an EMBL/GenBank/DDBJ whole genome shotgun (WGS) entry which is preliminary data.</text>
</comment>
<gene>
    <name evidence="1" type="ORF">Gorai_004476</name>
</gene>
<evidence type="ECO:0000313" key="1">
    <source>
        <dbReference type="EMBL" id="MBA0601295.1"/>
    </source>
</evidence>
<organism evidence="1 2">
    <name type="scientific">Gossypium raimondii</name>
    <name type="common">Peruvian cotton</name>
    <name type="synonym">Gossypium klotzschianum subsp. raimondii</name>
    <dbReference type="NCBI Taxonomy" id="29730"/>
    <lineage>
        <taxon>Eukaryota</taxon>
        <taxon>Viridiplantae</taxon>
        <taxon>Streptophyta</taxon>
        <taxon>Embryophyta</taxon>
        <taxon>Tracheophyta</taxon>
        <taxon>Spermatophyta</taxon>
        <taxon>Magnoliopsida</taxon>
        <taxon>eudicotyledons</taxon>
        <taxon>Gunneridae</taxon>
        <taxon>Pentapetalae</taxon>
        <taxon>rosids</taxon>
        <taxon>malvids</taxon>
        <taxon>Malvales</taxon>
        <taxon>Malvaceae</taxon>
        <taxon>Malvoideae</taxon>
        <taxon>Gossypium</taxon>
    </lineage>
</organism>
<dbReference type="AlphaFoldDB" id="A0A7J8QIB9"/>
<accession>A0A7J8QIB9</accession>
<dbReference type="Proteomes" id="UP000593578">
    <property type="component" value="Unassembled WGS sequence"/>
</dbReference>
<evidence type="ECO:0008006" key="3">
    <source>
        <dbReference type="Google" id="ProtNLM"/>
    </source>
</evidence>
<proteinExistence type="predicted"/>
<dbReference type="EMBL" id="JABEZZ010000012">
    <property type="protein sequence ID" value="MBA0601295.1"/>
    <property type="molecule type" value="Genomic_DNA"/>
</dbReference>
<feature type="non-terminal residue" evidence="1">
    <location>
        <position position="1"/>
    </location>
</feature>
<reference evidence="1 2" key="1">
    <citation type="journal article" date="2019" name="Genome Biol. Evol.">
        <title>Insights into the evolution of the New World diploid cottons (Gossypium, subgenus Houzingenia) based on genome sequencing.</title>
        <authorList>
            <person name="Grover C.E."/>
            <person name="Arick M.A. 2nd"/>
            <person name="Thrash A."/>
            <person name="Conover J.L."/>
            <person name="Sanders W.S."/>
            <person name="Peterson D.G."/>
            <person name="Frelichowski J.E."/>
            <person name="Scheffler J.A."/>
            <person name="Scheffler B.E."/>
            <person name="Wendel J.F."/>
        </authorList>
    </citation>
    <scope>NUCLEOTIDE SEQUENCE [LARGE SCALE GENOMIC DNA]</scope>
    <source>
        <strain evidence="1">8</strain>
        <tissue evidence="1">Leaf</tissue>
    </source>
</reference>
<evidence type="ECO:0000313" key="2">
    <source>
        <dbReference type="Proteomes" id="UP000593578"/>
    </source>
</evidence>